<organism evidence="8 9">
    <name type="scientific">Dinothrombium tinctorium</name>
    <dbReference type="NCBI Taxonomy" id="1965070"/>
    <lineage>
        <taxon>Eukaryota</taxon>
        <taxon>Metazoa</taxon>
        <taxon>Ecdysozoa</taxon>
        <taxon>Arthropoda</taxon>
        <taxon>Chelicerata</taxon>
        <taxon>Arachnida</taxon>
        <taxon>Acari</taxon>
        <taxon>Acariformes</taxon>
        <taxon>Trombidiformes</taxon>
        <taxon>Prostigmata</taxon>
        <taxon>Anystina</taxon>
        <taxon>Parasitengona</taxon>
        <taxon>Trombidioidea</taxon>
        <taxon>Trombidiidae</taxon>
        <taxon>Dinothrombium</taxon>
    </lineage>
</organism>
<comment type="caution">
    <text evidence="8">The sequence shown here is derived from an EMBL/GenBank/DDBJ whole genome shotgun (WGS) entry which is preliminary data.</text>
</comment>
<name>A0A443RGX7_9ACAR</name>
<comment type="caution">
    <text evidence="7">Lacks conserved residue(s) required for the propagation of feature annotation.</text>
</comment>
<proteinExistence type="inferred from homology"/>
<dbReference type="PROSITE" id="PS52011">
    <property type="entry name" value="PEPTIDASE_M2"/>
    <property type="match status" value="1"/>
</dbReference>
<dbReference type="SUPFAM" id="SSF55486">
    <property type="entry name" value="Metalloproteases ('zincins'), catalytic domain"/>
    <property type="match status" value="1"/>
</dbReference>
<keyword evidence="9" id="KW-1185">Reference proteome</keyword>
<dbReference type="GO" id="GO:0008237">
    <property type="term" value="F:metallopeptidase activity"/>
    <property type="evidence" value="ECO:0007669"/>
    <property type="project" value="InterPro"/>
</dbReference>
<dbReference type="PANTHER" id="PTHR10514">
    <property type="entry name" value="ANGIOTENSIN-CONVERTING ENZYME"/>
    <property type="match status" value="1"/>
</dbReference>
<protein>
    <submittedName>
        <fullName evidence="8">Angiotensin-converting enzyme-like protein</fullName>
    </submittedName>
</protein>
<sequence>MRTEDDFDPGAKYHIPSSTPYIRYFVAFILQFQFHKALCEIANQPVLYTCDIDGNKEVGDKIR</sequence>
<dbReference type="PANTHER" id="PTHR10514:SF27">
    <property type="entry name" value="ANGIOTENSIN-CONVERTING ENZYME"/>
    <property type="match status" value="1"/>
</dbReference>
<evidence type="ECO:0000256" key="7">
    <source>
        <dbReference type="PROSITE-ProRule" id="PRU01355"/>
    </source>
</evidence>
<dbReference type="Proteomes" id="UP000285301">
    <property type="component" value="Unassembled WGS sequence"/>
</dbReference>
<evidence type="ECO:0000256" key="6">
    <source>
        <dbReference type="PIRSR" id="PIRSR601548-4"/>
    </source>
</evidence>
<feature type="binding site" evidence="5">
    <location>
        <position position="23"/>
    </location>
    <ligand>
        <name>chloride</name>
        <dbReference type="ChEBI" id="CHEBI:17996"/>
        <label>1</label>
    </ligand>
</feature>
<keyword evidence="4" id="KW-0325">Glycoprotein</keyword>
<dbReference type="GO" id="GO:0006508">
    <property type="term" value="P:proteolysis"/>
    <property type="evidence" value="ECO:0007669"/>
    <property type="project" value="InterPro"/>
</dbReference>
<evidence type="ECO:0000256" key="1">
    <source>
        <dbReference type="ARBA" id="ARBA00008139"/>
    </source>
</evidence>
<dbReference type="OrthoDB" id="10029630at2759"/>
<dbReference type="GO" id="GO:0016020">
    <property type="term" value="C:membrane"/>
    <property type="evidence" value="ECO:0007669"/>
    <property type="project" value="InterPro"/>
</dbReference>
<reference evidence="8 9" key="1">
    <citation type="journal article" date="2018" name="Gigascience">
        <title>Genomes of trombidid mites reveal novel predicted allergens and laterally-transferred genes associated with secondary metabolism.</title>
        <authorList>
            <person name="Dong X."/>
            <person name="Chaisiri K."/>
            <person name="Xia D."/>
            <person name="Armstrong S.D."/>
            <person name="Fang Y."/>
            <person name="Donnelly M.J."/>
            <person name="Kadowaki T."/>
            <person name="McGarry J.W."/>
            <person name="Darby A.C."/>
            <person name="Makepeace B.L."/>
        </authorList>
    </citation>
    <scope>NUCLEOTIDE SEQUENCE [LARGE SCALE GENOMIC DNA]</scope>
    <source>
        <strain evidence="8">UoL-WK</strain>
    </source>
</reference>
<dbReference type="STRING" id="1965070.A0A443RGX7"/>
<dbReference type="AlphaFoldDB" id="A0A443RGX7"/>
<dbReference type="InterPro" id="IPR001548">
    <property type="entry name" value="Peptidase_M2"/>
</dbReference>
<keyword evidence="3 6" id="KW-1015">Disulfide bond</keyword>
<feature type="non-terminal residue" evidence="8">
    <location>
        <position position="63"/>
    </location>
</feature>
<dbReference type="EMBL" id="NCKU01000701">
    <property type="protein sequence ID" value="RWS14507.1"/>
    <property type="molecule type" value="Genomic_DNA"/>
</dbReference>
<evidence type="ECO:0000256" key="2">
    <source>
        <dbReference type="ARBA" id="ARBA00022729"/>
    </source>
</evidence>
<dbReference type="GO" id="GO:0008241">
    <property type="term" value="F:peptidyl-dipeptidase activity"/>
    <property type="evidence" value="ECO:0007669"/>
    <property type="project" value="InterPro"/>
</dbReference>
<evidence type="ECO:0000256" key="4">
    <source>
        <dbReference type="ARBA" id="ARBA00023180"/>
    </source>
</evidence>
<keyword evidence="2" id="KW-0732">Signal</keyword>
<evidence type="ECO:0000256" key="3">
    <source>
        <dbReference type="ARBA" id="ARBA00023157"/>
    </source>
</evidence>
<feature type="disulfide bond" evidence="6">
    <location>
        <begin position="39"/>
        <end position="50"/>
    </location>
</feature>
<gene>
    <name evidence="8" type="ORF">B4U79_00788</name>
</gene>
<dbReference type="Pfam" id="PF01401">
    <property type="entry name" value="Peptidase_M2"/>
    <property type="match status" value="1"/>
</dbReference>
<evidence type="ECO:0000313" key="9">
    <source>
        <dbReference type="Proteomes" id="UP000285301"/>
    </source>
</evidence>
<comment type="similarity">
    <text evidence="1 7">Belongs to the peptidase M2 family.</text>
</comment>
<evidence type="ECO:0000313" key="8">
    <source>
        <dbReference type="EMBL" id="RWS14507.1"/>
    </source>
</evidence>
<accession>A0A443RGX7</accession>
<evidence type="ECO:0000256" key="5">
    <source>
        <dbReference type="PIRSR" id="PIRSR601548-2"/>
    </source>
</evidence>